<dbReference type="RefSeq" id="WP_054935817.1">
    <property type="nucleotide sequence ID" value="NZ_PVXL01000022.1"/>
</dbReference>
<evidence type="ECO:0000256" key="6">
    <source>
        <dbReference type="ARBA" id="ARBA00023136"/>
    </source>
</evidence>
<dbReference type="SUPFAM" id="SSF161098">
    <property type="entry name" value="MetI-like"/>
    <property type="match status" value="1"/>
</dbReference>
<feature type="transmembrane region" description="Helical" evidence="7">
    <location>
        <begin position="252"/>
        <end position="272"/>
    </location>
</feature>
<dbReference type="Gene3D" id="1.10.3720.10">
    <property type="entry name" value="MetI-like"/>
    <property type="match status" value="1"/>
</dbReference>
<protein>
    <submittedName>
        <fullName evidence="9">Trehalose transport system permease protein SugA</fullName>
    </submittedName>
</protein>
<keyword evidence="6 7" id="KW-0472">Membrane</keyword>
<keyword evidence="5 7" id="KW-1133">Transmembrane helix</keyword>
<feature type="transmembrane region" description="Helical" evidence="7">
    <location>
        <begin position="96"/>
        <end position="115"/>
    </location>
</feature>
<evidence type="ECO:0000256" key="7">
    <source>
        <dbReference type="RuleBase" id="RU363032"/>
    </source>
</evidence>
<dbReference type="PANTHER" id="PTHR43005:SF1">
    <property type="entry name" value="SPERMIDINE_PUTRESCINE TRANSPORT SYSTEM PERMEASE PROTEIN"/>
    <property type="match status" value="1"/>
</dbReference>
<feature type="domain" description="ABC transmembrane type-1" evidence="8">
    <location>
        <begin position="90"/>
        <end position="302"/>
    </location>
</feature>
<dbReference type="GO" id="GO:0055085">
    <property type="term" value="P:transmembrane transport"/>
    <property type="evidence" value="ECO:0007669"/>
    <property type="project" value="InterPro"/>
</dbReference>
<keyword evidence="4 7" id="KW-0812">Transmembrane</keyword>
<feature type="transmembrane region" description="Helical" evidence="7">
    <location>
        <begin position="221"/>
        <end position="240"/>
    </location>
</feature>
<name>A0A9X7J578_9FIRM</name>
<feature type="transmembrane region" description="Helical" evidence="7">
    <location>
        <begin position="35"/>
        <end position="57"/>
    </location>
</feature>
<dbReference type="GO" id="GO:0005886">
    <property type="term" value="C:plasma membrane"/>
    <property type="evidence" value="ECO:0007669"/>
    <property type="project" value="UniProtKB-SubCell"/>
</dbReference>
<dbReference type="InterPro" id="IPR035906">
    <property type="entry name" value="MetI-like_sf"/>
</dbReference>
<comment type="caution">
    <text evidence="9">The sequence shown here is derived from an EMBL/GenBank/DDBJ whole genome shotgun (WGS) entry which is preliminary data.</text>
</comment>
<dbReference type="AlphaFoldDB" id="A0A9X7J578"/>
<feature type="transmembrane region" description="Helical" evidence="7">
    <location>
        <begin position="177"/>
        <end position="201"/>
    </location>
</feature>
<dbReference type="PROSITE" id="PS50928">
    <property type="entry name" value="ABC_TM1"/>
    <property type="match status" value="1"/>
</dbReference>
<dbReference type="EMBL" id="PVXL01000022">
    <property type="protein sequence ID" value="PRR76252.1"/>
    <property type="molecule type" value="Genomic_DNA"/>
</dbReference>
<dbReference type="PANTHER" id="PTHR43005">
    <property type="entry name" value="BLR7065 PROTEIN"/>
    <property type="match status" value="1"/>
</dbReference>
<evidence type="ECO:0000313" key="9">
    <source>
        <dbReference type="EMBL" id="PRR76252.1"/>
    </source>
</evidence>
<evidence type="ECO:0000256" key="3">
    <source>
        <dbReference type="ARBA" id="ARBA00022475"/>
    </source>
</evidence>
<keyword evidence="10" id="KW-1185">Reference proteome</keyword>
<evidence type="ECO:0000256" key="1">
    <source>
        <dbReference type="ARBA" id="ARBA00004651"/>
    </source>
</evidence>
<evidence type="ECO:0000313" key="10">
    <source>
        <dbReference type="Proteomes" id="UP000239430"/>
    </source>
</evidence>
<accession>A0A9X7J578</accession>
<dbReference type="Pfam" id="PF00528">
    <property type="entry name" value="BPD_transp_1"/>
    <property type="match status" value="1"/>
</dbReference>
<evidence type="ECO:0000259" key="8">
    <source>
        <dbReference type="PROSITE" id="PS50928"/>
    </source>
</evidence>
<sequence length="322" mass="36204">MKAGDSNVQKDVAAMEYIDKEKASSKTTHVDWPKIIFIAPAIFLIIALTLVPLFYTLIMSVSRIRGRQLIFVGIDNFKTMLTSPDFWLTLLNTVEFVIFTTTIEFVLGFIIAMLVSSVVRGQKLLRILFLLPLLLSPVAVSFMWKMMFNEQLGPITFFLKMFGLPTISWITSPKVSLLSIIIVDIWEWTPLVFVMMLSAIVSLPREPFESARVDGASSWRIFWDIMFPMVSPAAVATILIKMIEGFKVFDIPYITTGGGPGISSLPLTQYAYLTGTKTFNLGYAASISIFLLLVVLIMSMLFLGMARKYIGRRKIYTAEIGK</sequence>
<dbReference type="Proteomes" id="UP000239430">
    <property type="component" value="Unassembled WGS sequence"/>
</dbReference>
<comment type="similarity">
    <text evidence="7">Belongs to the binding-protein-dependent transport system permease family.</text>
</comment>
<feature type="transmembrane region" description="Helical" evidence="7">
    <location>
        <begin position="284"/>
        <end position="306"/>
    </location>
</feature>
<feature type="transmembrane region" description="Helical" evidence="7">
    <location>
        <begin position="69"/>
        <end position="90"/>
    </location>
</feature>
<evidence type="ECO:0000256" key="5">
    <source>
        <dbReference type="ARBA" id="ARBA00022989"/>
    </source>
</evidence>
<feature type="transmembrane region" description="Helical" evidence="7">
    <location>
        <begin position="127"/>
        <end position="146"/>
    </location>
</feature>
<evidence type="ECO:0000256" key="2">
    <source>
        <dbReference type="ARBA" id="ARBA00022448"/>
    </source>
</evidence>
<feature type="transmembrane region" description="Helical" evidence="7">
    <location>
        <begin position="152"/>
        <end position="170"/>
    </location>
</feature>
<dbReference type="CDD" id="cd06261">
    <property type="entry name" value="TM_PBP2"/>
    <property type="match status" value="1"/>
</dbReference>
<keyword evidence="3" id="KW-1003">Cell membrane</keyword>
<organism evidence="9 10">
    <name type="scientific">Neomoorella stamsii</name>
    <dbReference type="NCBI Taxonomy" id="1266720"/>
    <lineage>
        <taxon>Bacteria</taxon>
        <taxon>Bacillati</taxon>
        <taxon>Bacillota</taxon>
        <taxon>Clostridia</taxon>
        <taxon>Neomoorellales</taxon>
        <taxon>Neomoorellaceae</taxon>
        <taxon>Neomoorella</taxon>
    </lineage>
</organism>
<proteinExistence type="inferred from homology"/>
<keyword evidence="2 7" id="KW-0813">Transport</keyword>
<dbReference type="InterPro" id="IPR000515">
    <property type="entry name" value="MetI-like"/>
</dbReference>
<comment type="subcellular location">
    <subcellularLocation>
        <location evidence="1 7">Cell membrane</location>
        <topology evidence="1 7">Multi-pass membrane protein</topology>
    </subcellularLocation>
</comment>
<gene>
    <name evidence="9" type="primary">sugA_2</name>
    <name evidence="9" type="ORF">MOST_06280</name>
</gene>
<evidence type="ECO:0000256" key="4">
    <source>
        <dbReference type="ARBA" id="ARBA00022692"/>
    </source>
</evidence>
<reference evidence="9 10" key="1">
    <citation type="submission" date="2018-03" db="EMBL/GenBank/DDBJ databases">
        <title>Genome sequence of Moorella stamsii DSM 26217.</title>
        <authorList>
            <person name="Poehlein A."/>
            <person name="Daniel R."/>
        </authorList>
    </citation>
    <scope>NUCLEOTIDE SEQUENCE [LARGE SCALE GENOMIC DNA]</scope>
    <source>
        <strain evidence="10">DSM 26217</strain>
    </source>
</reference>